<dbReference type="Proteomes" id="UP000002282">
    <property type="component" value="Chromosome 3L"/>
</dbReference>
<dbReference type="HOGENOM" id="CLU_125639_0_0_1"/>
<gene>
    <name evidence="1" type="primary">Dyak\GE22067</name>
    <name evidence="1" type="synonym">dyak_GLEANR_5775</name>
    <name evidence="1" type="synonym">GE22067</name>
    <name evidence="1" type="ORF">Dyak_GE22067</name>
</gene>
<keyword evidence="2" id="KW-1185">Reference proteome</keyword>
<organism evidence="1 2">
    <name type="scientific">Drosophila yakuba</name>
    <name type="common">Fruit fly</name>
    <dbReference type="NCBI Taxonomy" id="7245"/>
    <lineage>
        <taxon>Eukaryota</taxon>
        <taxon>Metazoa</taxon>
        <taxon>Ecdysozoa</taxon>
        <taxon>Arthropoda</taxon>
        <taxon>Hexapoda</taxon>
        <taxon>Insecta</taxon>
        <taxon>Pterygota</taxon>
        <taxon>Neoptera</taxon>
        <taxon>Endopterygota</taxon>
        <taxon>Diptera</taxon>
        <taxon>Brachycera</taxon>
        <taxon>Muscomorpha</taxon>
        <taxon>Ephydroidea</taxon>
        <taxon>Drosophilidae</taxon>
        <taxon>Drosophila</taxon>
        <taxon>Sophophora</taxon>
    </lineage>
</organism>
<dbReference type="OrthoDB" id="7811679at2759"/>
<reference evidence="1 2" key="2">
    <citation type="journal article" date="2007" name="PLoS Biol.">
        <title>Principles of genome evolution in the Drosophila melanogaster species group.</title>
        <authorList>
            <person name="Ranz J.M."/>
            <person name="Maurin D."/>
            <person name="Chan Y.S."/>
            <person name="von Grotthuss M."/>
            <person name="Hillier L.W."/>
            <person name="Roote J."/>
            <person name="Ashburner M."/>
            <person name="Bergman C.M."/>
        </authorList>
    </citation>
    <scope>NUCLEOTIDE SEQUENCE [LARGE SCALE GENOMIC DNA]</scope>
    <source>
        <strain evidence="2">Tai18E2 / Tucson 14021-0261.01</strain>
    </source>
</reference>
<dbReference type="OMA" id="RSCPFCN"/>
<dbReference type="AlphaFoldDB" id="B4PJ10"/>
<sequence length="172" mass="20168">MPSDNKGTDPKSIAARLRERYFNLSSPFLKDVTHKKSLPSKLYKSWSTTELEAEEQEYHEFERGLHISSLGPEFNKPEEQPKLKYELAEDYKSSKHCICMRSNTAYECDRCHQYFYGRLSEICEKHPQEFFLMDNRSCPFCNAPIEMIKKSPISWETIRKIEDAELPSDGDL</sequence>
<dbReference type="PhylomeDB" id="B4PJ10"/>
<reference evidence="1 2" key="1">
    <citation type="journal article" date="2007" name="Nature">
        <title>Evolution of genes and genomes on the Drosophila phylogeny.</title>
        <authorList>
            <consortium name="Drosophila 12 Genomes Consortium"/>
            <person name="Clark A.G."/>
            <person name="Eisen M.B."/>
            <person name="Smith D.R."/>
            <person name="Bergman C.M."/>
            <person name="Oliver B."/>
            <person name="Markow T.A."/>
            <person name="Kaufman T.C."/>
            <person name="Kellis M."/>
            <person name="Gelbart W."/>
            <person name="Iyer V.N."/>
            <person name="Pollard D.A."/>
            <person name="Sackton T.B."/>
            <person name="Larracuente A.M."/>
            <person name="Singh N.D."/>
            <person name="Abad J.P."/>
            <person name="Abt D.N."/>
            <person name="Adryan B."/>
            <person name="Aguade M."/>
            <person name="Akashi H."/>
            <person name="Anderson W.W."/>
            <person name="Aquadro C.F."/>
            <person name="Ardell D.H."/>
            <person name="Arguello R."/>
            <person name="Artieri C.G."/>
            <person name="Barbash D.A."/>
            <person name="Barker D."/>
            <person name="Barsanti P."/>
            <person name="Batterham P."/>
            <person name="Batzoglou S."/>
            <person name="Begun D."/>
            <person name="Bhutkar A."/>
            <person name="Blanco E."/>
            <person name="Bosak S.A."/>
            <person name="Bradley R.K."/>
            <person name="Brand A.D."/>
            <person name="Brent M.R."/>
            <person name="Brooks A.N."/>
            <person name="Brown R.H."/>
            <person name="Butlin R.K."/>
            <person name="Caggese C."/>
            <person name="Calvi B.R."/>
            <person name="Bernardo de Carvalho A."/>
            <person name="Caspi A."/>
            <person name="Castrezana S."/>
            <person name="Celniker S.E."/>
            <person name="Chang J.L."/>
            <person name="Chapple C."/>
            <person name="Chatterji S."/>
            <person name="Chinwalla A."/>
            <person name="Civetta A."/>
            <person name="Clifton S.W."/>
            <person name="Comeron J.M."/>
            <person name="Costello J.C."/>
            <person name="Coyne J.A."/>
            <person name="Daub J."/>
            <person name="David R.G."/>
            <person name="Delcher A.L."/>
            <person name="Delehaunty K."/>
            <person name="Do C.B."/>
            <person name="Ebling H."/>
            <person name="Edwards K."/>
            <person name="Eickbush T."/>
            <person name="Evans J.D."/>
            <person name="Filipski A."/>
            <person name="Findeiss S."/>
            <person name="Freyhult E."/>
            <person name="Fulton L."/>
            <person name="Fulton R."/>
            <person name="Garcia A.C."/>
            <person name="Gardiner A."/>
            <person name="Garfield D.A."/>
            <person name="Garvin B.E."/>
            <person name="Gibson G."/>
            <person name="Gilbert D."/>
            <person name="Gnerre S."/>
            <person name="Godfrey J."/>
            <person name="Good R."/>
            <person name="Gotea V."/>
            <person name="Gravely B."/>
            <person name="Greenberg A.J."/>
            <person name="Griffiths-Jones S."/>
            <person name="Gross S."/>
            <person name="Guigo R."/>
            <person name="Gustafson E.A."/>
            <person name="Haerty W."/>
            <person name="Hahn M.W."/>
            <person name="Halligan D.L."/>
            <person name="Halpern A.L."/>
            <person name="Halter G.M."/>
            <person name="Han M.V."/>
            <person name="Heger A."/>
            <person name="Hillier L."/>
            <person name="Hinrichs A.S."/>
            <person name="Holmes I."/>
            <person name="Hoskins R.A."/>
            <person name="Hubisz M.J."/>
            <person name="Hultmark D."/>
            <person name="Huntley M.A."/>
            <person name="Jaffe D.B."/>
            <person name="Jagadeeshan S."/>
            <person name="Jeck W.R."/>
            <person name="Johnson J."/>
            <person name="Jones C.D."/>
            <person name="Jordan W.C."/>
            <person name="Karpen G.H."/>
            <person name="Kataoka E."/>
            <person name="Keightley P.D."/>
            <person name="Kheradpour P."/>
            <person name="Kirkness E.F."/>
            <person name="Koerich L.B."/>
            <person name="Kristiansen K."/>
            <person name="Kudrna D."/>
            <person name="Kulathinal R.J."/>
            <person name="Kumar S."/>
            <person name="Kwok R."/>
            <person name="Lander E."/>
            <person name="Langley C.H."/>
            <person name="Lapoint R."/>
            <person name="Lazzaro B.P."/>
            <person name="Lee S.J."/>
            <person name="Levesque L."/>
            <person name="Li R."/>
            <person name="Lin C.F."/>
            <person name="Lin M.F."/>
            <person name="Lindblad-Toh K."/>
            <person name="Llopart A."/>
            <person name="Long M."/>
            <person name="Low L."/>
            <person name="Lozovsky E."/>
            <person name="Lu J."/>
            <person name="Luo M."/>
            <person name="Machado C.A."/>
            <person name="Makalowski W."/>
            <person name="Marzo M."/>
            <person name="Matsuda M."/>
            <person name="Matzkin L."/>
            <person name="McAllister B."/>
            <person name="McBride C.S."/>
            <person name="McKernan B."/>
            <person name="McKernan K."/>
            <person name="Mendez-Lago M."/>
            <person name="Minx P."/>
            <person name="Mollenhauer M.U."/>
            <person name="Montooth K."/>
            <person name="Mount S.M."/>
            <person name="Mu X."/>
            <person name="Myers E."/>
            <person name="Negre B."/>
            <person name="Newfeld S."/>
            <person name="Nielsen R."/>
            <person name="Noor M.A."/>
            <person name="O'Grady P."/>
            <person name="Pachter L."/>
            <person name="Papaceit M."/>
            <person name="Parisi M.J."/>
            <person name="Parisi M."/>
            <person name="Parts L."/>
            <person name="Pedersen J.S."/>
            <person name="Pesole G."/>
            <person name="Phillippy A.M."/>
            <person name="Ponting C.P."/>
            <person name="Pop M."/>
            <person name="Porcelli D."/>
            <person name="Powell J.R."/>
            <person name="Prohaska S."/>
            <person name="Pruitt K."/>
            <person name="Puig M."/>
            <person name="Quesneville H."/>
            <person name="Ram K.R."/>
            <person name="Rand D."/>
            <person name="Rasmussen M.D."/>
            <person name="Reed L.K."/>
            <person name="Reenan R."/>
            <person name="Reily A."/>
            <person name="Remington K.A."/>
            <person name="Rieger T.T."/>
            <person name="Ritchie M.G."/>
            <person name="Robin C."/>
            <person name="Rogers Y.H."/>
            <person name="Rohde C."/>
            <person name="Rozas J."/>
            <person name="Rubenfield M.J."/>
            <person name="Ruiz A."/>
            <person name="Russo S."/>
            <person name="Salzberg S.L."/>
            <person name="Sanchez-Gracia A."/>
            <person name="Saranga D.J."/>
            <person name="Sato H."/>
            <person name="Schaeffer S.W."/>
            <person name="Schatz M.C."/>
            <person name="Schlenke T."/>
            <person name="Schwartz R."/>
            <person name="Segarra C."/>
            <person name="Singh R.S."/>
            <person name="Sirot L."/>
            <person name="Sirota M."/>
            <person name="Sisneros N.B."/>
            <person name="Smith C.D."/>
            <person name="Smith T.F."/>
            <person name="Spieth J."/>
            <person name="Stage D.E."/>
            <person name="Stark A."/>
            <person name="Stephan W."/>
            <person name="Strausberg R.L."/>
            <person name="Strempel S."/>
            <person name="Sturgill D."/>
            <person name="Sutton G."/>
            <person name="Sutton G.G."/>
            <person name="Tao W."/>
            <person name="Teichmann S."/>
            <person name="Tobari Y.N."/>
            <person name="Tomimura Y."/>
            <person name="Tsolas J.M."/>
            <person name="Valente V.L."/>
            <person name="Venter E."/>
            <person name="Venter J.C."/>
            <person name="Vicario S."/>
            <person name="Vieira F.G."/>
            <person name="Vilella A.J."/>
            <person name="Villasante A."/>
            <person name="Walenz B."/>
            <person name="Wang J."/>
            <person name="Wasserman M."/>
            <person name="Watts T."/>
            <person name="Wilson D."/>
            <person name="Wilson R.K."/>
            <person name="Wing R.A."/>
            <person name="Wolfner M.F."/>
            <person name="Wong A."/>
            <person name="Wong G.K."/>
            <person name="Wu C.I."/>
            <person name="Wu G."/>
            <person name="Yamamoto D."/>
            <person name="Yang H.P."/>
            <person name="Yang S.P."/>
            <person name="Yorke J.A."/>
            <person name="Yoshida K."/>
            <person name="Zdobnov E."/>
            <person name="Zhang P."/>
            <person name="Zhang Y."/>
            <person name="Zimin A.V."/>
            <person name="Baldwin J."/>
            <person name="Abdouelleil A."/>
            <person name="Abdulkadir J."/>
            <person name="Abebe A."/>
            <person name="Abera B."/>
            <person name="Abreu J."/>
            <person name="Acer S.C."/>
            <person name="Aftuck L."/>
            <person name="Alexander A."/>
            <person name="An P."/>
            <person name="Anderson E."/>
            <person name="Anderson S."/>
            <person name="Arachi H."/>
            <person name="Azer M."/>
            <person name="Bachantsang P."/>
            <person name="Barry A."/>
            <person name="Bayul T."/>
            <person name="Berlin A."/>
            <person name="Bessette D."/>
            <person name="Bloom T."/>
            <person name="Blye J."/>
            <person name="Boguslavskiy L."/>
            <person name="Bonnet C."/>
            <person name="Boukhgalter B."/>
            <person name="Bourzgui I."/>
            <person name="Brown A."/>
            <person name="Cahill P."/>
            <person name="Channer S."/>
            <person name="Cheshatsang Y."/>
            <person name="Chuda L."/>
            <person name="Citroen M."/>
            <person name="Collymore A."/>
            <person name="Cooke P."/>
            <person name="Costello M."/>
            <person name="D'Aco K."/>
            <person name="Daza R."/>
            <person name="De Haan G."/>
            <person name="DeGray S."/>
            <person name="DeMaso C."/>
            <person name="Dhargay N."/>
            <person name="Dooley K."/>
            <person name="Dooley E."/>
            <person name="Doricent M."/>
            <person name="Dorje P."/>
            <person name="Dorjee K."/>
            <person name="Dupes A."/>
            <person name="Elong R."/>
            <person name="Falk J."/>
            <person name="Farina A."/>
            <person name="Faro S."/>
            <person name="Ferguson D."/>
            <person name="Fisher S."/>
            <person name="Foley C.D."/>
            <person name="Franke A."/>
            <person name="Friedrich D."/>
            <person name="Gadbois L."/>
            <person name="Gearin G."/>
            <person name="Gearin C.R."/>
            <person name="Giannoukos G."/>
            <person name="Goode T."/>
            <person name="Graham J."/>
            <person name="Grandbois E."/>
            <person name="Grewal S."/>
            <person name="Gyaltsen K."/>
            <person name="Hafez N."/>
            <person name="Hagos B."/>
            <person name="Hall J."/>
            <person name="Henson C."/>
            <person name="Hollinger A."/>
            <person name="Honan T."/>
            <person name="Huard M.D."/>
            <person name="Hughes L."/>
            <person name="Hurhula B."/>
            <person name="Husby M.E."/>
            <person name="Kamat A."/>
            <person name="Kanga B."/>
            <person name="Kashin S."/>
            <person name="Khazanovich D."/>
            <person name="Kisner P."/>
            <person name="Lance K."/>
            <person name="Lara M."/>
            <person name="Lee W."/>
            <person name="Lennon N."/>
            <person name="Letendre F."/>
            <person name="LeVine R."/>
            <person name="Lipovsky A."/>
            <person name="Liu X."/>
            <person name="Liu J."/>
            <person name="Liu S."/>
            <person name="Lokyitsang T."/>
            <person name="Lokyitsang Y."/>
            <person name="Lubonja R."/>
            <person name="Lui A."/>
            <person name="MacDonald P."/>
            <person name="Magnisalis V."/>
            <person name="Maru K."/>
            <person name="Matthews C."/>
            <person name="McCusker W."/>
            <person name="McDonough S."/>
            <person name="Mehta T."/>
            <person name="Meldrim J."/>
            <person name="Meneus L."/>
            <person name="Mihai O."/>
            <person name="Mihalev A."/>
            <person name="Mihova T."/>
            <person name="Mittelman R."/>
            <person name="Mlenga V."/>
            <person name="Montmayeur A."/>
            <person name="Mulrain L."/>
            <person name="Navidi A."/>
            <person name="Naylor J."/>
            <person name="Negash T."/>
            <person name="Nguyen T."/>
            <person name="Nguyen N."/>
            <person name="Nicol R."/>
            <person name="Norbu C."/>
            <person name="Norbu N."/>
            <person name="Novod N."/>
            <person name="O'Neill B."/>
            <person name="Osman S."/>
            <person name="Markiewicz E."/>
            <person name="Oyono O.L."/>
            <person name="Patti C."/>
            <person name="Phunkhang P."/>
            <person name="Pierre F."/>
            <person name="Priest M."/>
            <person name="Raghuraman S."/>
            <person name="Rege F."/>
            <person name="Reyes R."/>
            <person name="Rise C."/>
            <person name="Rogov P."/>
            <person name="Ross K."/>
            <person name="Ryan E."/>
            <person name="Settipalli S."/>
            <person name="Shea T."/>
            <person name="Sherpa N."/>
            <person name="Shi L."/>
            <person name="Shih D."/>
            <person name="Sparrow T."/>
            <person name="Spaulding J."/>
            <person name="Stalker J."/>
            <person name="Stange-Thomann N."/>
            <person name="Stavropoulos S."/>
            <person name="Stone C."/>
            <person name="Strader C."/>
            <person name="Tesfaye S."/>
            <person name="Thomson T."/>
            <person name="Thoulutsang Y."/>
            <person name="Thoulutsang D."/>
            <person name="Topham K."/>
            <person name="Topping I."/>
            <person name="Tsamla T."/>
            <person name="Vassiliev H."/>
            <person name="Vo A."/>
            <person name="Wangchuk T."/>
            <person name="Wangdi T."/>
            <person name="Weiand M."/>
            <person name="Wilkinson J."/>
            <person name="Wilson A."/>
            <person name="Yadav S."/>
            <person name="Young G."/>
            <person name="Yu Q."/>
            <person name="Zembek L."/>
            <person name="Zhong D."/>
            <person name="Zimmer A."/>
            <person name="Zwirko Z."/>
            <person name="Jaffe D.B."/>
            <person name="Alvarez P."/>
            <person name="Brockman W."/>
            <person name="Butler J."/>
            <person name="Chin C."/>
            <person name="Gnerre S."/>
            <person name="Grabherr M."/>
            <person name="Kleber M."/>
            <person name="Mauceli E."/>
            <person name="MacCallum I."/>
        </authorList>
    </citation>
    <scope>NUCLEOTIDE SEQUENCE [LARGE SCALE GENOMIC DNA]</scope>
    <source>
        <strain evidence="2">Tai18E2 / Tucson 14021-0261.01</strain>
    </source>
</reference>
<protein>
    <submittedName>
        <fullName evidence="1">Uncharacterized protein</fullName>
    </submittedName>
</protein>
<evidence type="ECO:0000313" key="2">
    <source>
        <dbReference type="Proteomes" id="UP000002282"/>
    </source>
</evidence>
<evidence type="ECO:0000313" key="1">
    <source>
        <dbReference type="EMBL" id="EDW94601.1"/>
    </source>
</evidence>
<name>B4PJ10_DROYA</name>
<accession>B4PJ10</accession>
<proteinExistence type="predicted"/>
<dbReference type="eggNOG" id="ENOG502TCEI">
    <property type="taxonomic scope" value="Eukaryota"/>
</dbReference>
<dbReference type="EMBL" id="CM000159">
    <property type="protein sequence ID" value="EDW94601.1"/>
    <property type="molecule type" value="Genomic_DNA"/>
</dbReference>
<dbReference type="KEGG" id="dya:Dyak_GE22067"/>